<organism evidence="1 2">
    <name type="scientific">Candidatus Accumulibacter vicinus</name>
    <dbReference type="NCBI Taxonomy" id="2954382"/>
    <lineage>
        <taxon>Bacteria</taxon>
        <taxon>Pseudomonadati</taxon>
        <taxon>Pseudomonadota</taxon>
        <taxon>Betaproteobacteria</taxon>
        <taxon>Candidatus Accumulibacter</taxon>
    </lineage>
</organism>
<proteinExistence type="predicted"/>
<sequence length="52" mass="5500" precursor="true">MLANLQRVAVEKARVTAQAVLGRPMFHRLGDEADKAVAFVTNAPHDGGAIDA</sequence>
<dbReference type="Proteomes" id="UP000019812">
    <property type="component" value="Unassembled WGS sequence"/>
</dbReference>
<accession>A0A084Y4F3</accession>
<dbReference type="AlphaFoldDB" id="A0A084Y4F3"/>
<name>A0A084Y4F3_9PROT</name>
<gene>
    <name evidence="1" type="ORF">CAPSK01_000656</name>
</gene>
<comment type="caution">
    <text evidence="1">The sequence shown here is derived from an EMBL/GenBank/DDBJ whole genome shotgun (WGS) entry which is preliminary data.</text>
</comment>
<protein>
    <submittedName>
        <fullName evidence="1">Uncharacterized protein</fullName>
    </submittedName>
</protein>
<dbReference type="STRING" id="1457154.CAPSK01_000656"/>
<evidence type="ECO:0000313" key="2">
    <source>
        <dbReference type="Proteomes" id="UP000019812"/>
    </source>
</evidence>
<dbReference type="EMBL" id="JDSS02000011">
    <property type="protein sequence ID" value="KFB69597.1"/>
    <property type="molecule type" value="Genomic_DNA"/>
</dbReference>
<reference evidence="1 2" key="1">
    <citation type="submission" date="2014-07" db="EMBL/GenBank/DDBJ databases">
        <title>Expanding our view of genomic diversity in Candidatus Accumulibacter clades.</title>
        <authorList>
            <person name="Skennerton C.T."/>
            <person name="Barr J.J."/>
            <person name="Slater F.R."/>
            <person name="Bond P.L."/>
            <person name="Tyson G.W."/>
        </authorList>
    </citation>
    <scope>NUCLEOTIDE SEQUENCE [LARGE SCALE GENOMIC DNA]</scope>
    <source>
        <strain evidence="2">SK-01</strain>
    </source>
</reference>
<evidence type="ECO:0000313" key="1">
    <source>
        <dbReference type="EMBL" id="KFB69597.1"/>
    </source>
</evidence>